<dbReference type="Pfam" id="PF00689">
    <property type="entry name" value="Cation_ATPase_C"/>
    <property type="match status" value="1"/>
</dbReference>
<feature type="transmembrane region" description="Helical" evidence="10">
    <location>
        <begin position="246"/>
        <end position="267"/>
    </location>
</feature>
<dbReference type="Pfam" id="PF13246">
    <property type="entry name" value="Cation_ATPase"/>
    <property type="match status" value="1"/>
</dbReference>
<evidence type="ECO:0000256" key="2">
    <source>
        <dbReference type="ARBA" id="ARBA00022475"/>
    </source>
</evidence>
<dbReference type="InterPro" id="IPR023214">
    <property type="entry name" value="HAD_sf"/>
</dbReference>
<dbReference type="OrthoDB" id="8588at2157"/>
<dbReference type="GO" id="GO:0046872">
    <property type="term" value="F:metal ion binding"/>
    <property type="evidence" value="ECO:0007669"/>
    <property type="project" value="UniProtKB-KW"/>
</dbReference>
<dbReference type="InterPro" id="IPR008250">
    <property type="entry name" value="ATPase_P-typ_transduc_dom_A_sf"/>
</dbReference>
<feature type="transmembrane region" description="Helical" evidence="10">
    <location>
        <begin position="834"/>
        <end position="856"/>
    </location>
</feature>
<dbReference type="SMART" id="SM00831">
    <property type="entry name" value="Cation_ATPase_N"/>
    <property type="match status" value="1"/>
</dbReference>
<dbReference type="SUPFAM" id="SSF81660">
    <property type="entry name" value="Metal cation-transporting ATPase, ATP-binding domain N"/>
    <property type="match status" value="1"/>
</dbReference>
<dbReference type="Gene3D" id="1.20.1110.10">
    <property type="entry name" value="Calcium-transporting ATPase, transmembrane domain"/>
    <property type="match status" value="1"/>
</dbReference>
<dbReference type="GeneID" id="25400690"/>
<dbReference type="SFLD" id="SFLDG00002">
    <property type="entry name" value="C1.7:_P-type_atpase_like"/>
    <property type="match status" value="1"/>
</dbReference>
<dbReference type="InterPro" id="IPR023298">
    <property type="entry name" value="ATPase_P-typ_TM_dom_sf"/>
</dbReference>
<dbReference type="PRINTS" id="PR00120">
    <property type="entry name" value="HATPASE"/>
</dbReference>
<feature type="transmembrane region" description="Helical" evidence="10">
    <location>
        <begin position="763"/>
        <end position="783"/>
    </location>
</feature>
<keyword evidence="4" id="KW-0479">Metal-binding</keyword>
<dbReference type="Pfam" id="PF00122">
    <property type="entry name" value="E1-E2_ATPase"/>
    <property type="match status" value="1"/>
</dbReference>
<dbReference type="Pfam" id="PF00690">
    <property type="entry name" value="Cation_ATPase_N"/>
    <property type="match status" value="1"/>
</dbReference>
<reference evidence="12 13" key="1">
    <citation type="journal article" date="2015" name="Stand. Genomic Sci.">
        <title>Complete genome sequence of and proposal of Thermofilum uzonense sp. nov. a novel hyperthermophilic crenarchaeon and emended description of the genus Thermofilum.</title>
        <authorList>
            <person name="Toshchakov S.V."/>
            <person name="Korzhenkov A.A."/>
            <person name="Samarov N.I."/>
            <person name="Mazunin I.O."/>
            <person name="Mozhey O.I."/>
            <person name="Shmyr I.S."/>
            <person name="Derbikova K.S."/>
            <person name="Taranov E.A."/>
            <person name="Dominova I.N."/>
            <person name="Bonch-Osmolovskaya E.A."/>
            <person name="Patrushev M.V."/>
            <person name="Podosokorskaya O.A."/>
            <person name="Kublanov I.V."/>
        </authorList>
    </citation>
    <scope>NUCLEOTIDE SEQUENCE [LARGE SCALE GENOMIC DNA]</scope>
    <source>
        <strain evidence="12 13">1807-2</strain>
    </source>
</reference>
<dbReference type="AlphaFoldDB" id="A0A0F7FFZ4"/>
<dbReference type="NCBIfam" id="TIGR01494">
    <property type="entry name" value="ATPase_P-type"/>
    <property type="match status" value="2"/>
</dbReference>
<dbReference type="PROSITE" id="PS00154">
    <property type="entry name" value="ATPASE_E1_E2"/>
    <property type="match status" value="1"/>
</dbReference>
<dbReference type="EMBL" id="CP009961">
    <property type="protein sequence ID" value="AKG38093.1"/>
    <property type="molecule type" value="Genomic_DNA"/>
</dbReference>
<dbReference type="Proteomes" id="UP000067434">
    <property type="component" value="Chromosome"/>
</dbReference>
<dbReference type="InterPro" id="IPR044492">
    <property type="entry name" value="P_typ_ATPase_HD_dom"/>
</dbReference>
<evidence type="ECO:0000256" key="3">
    <source>
        <dbReference type="ARBA" id="ARBA00022692"/>
    </source>
</evidence>
<evidence type="ECO:0000256" key="1">
    <source>
        <dbReference type="ARBA" id="ARBA00004651"/>
    </source>
</evidence>
<dbReference type="InterPro" id="IPR004014">
    <property type="entry name" value="ATPase_P-typ_cation-transptr_N"/>
</dbReference>
<keyword evidence="2" id="KW-1003">Cell membrane</keyword>
<proteinExistence type="predicted"/>
<dbReference type="GO" id="GO:0046873">
    <property type="term" value="F:metal ion transmembrane transporter activity"/>
    <property type="evidence" value="ECO:0007669"/>
    <property type="project" value="UniProtKB-ARBA"/>
</dbReference>
<dbReference type="FunFam" id="2.70.150.10:FF:000016">
    <property type="entry name" value="Calcium-transporting P-type ATPase putative"/>
    <property type="match status" value="1"/>
</dbReference>
<dbReference type="SFLD" id="SFLDS00003">
    <property type="entry name" value="Haloacid_Dehalogenase"/>
    <property type="match status" value="1"/>
</dbReference>
<dbReference type="SUPFAM" id="SSF56784">
    <property type="entry name" value="HAD-like"/>
    <property type="match status" value="1"/>
</dbReference>
<dbReference type="GO" id="GO:0140352">
    <property type="term" value="P:export from cell"/>
    <property type="evidence" value="ECO:0007669"/>
    <property type="project" value="UniProtKB-ARBA"/>
</dbReference>
<dbReference type="SUPFAM" id="SSF81665">
    <property type="entry name" value="Calcium ATPase, transmembrane domain M"/>
    <property type="match status" value="1"/>
</dbReference>
<protein>
    <recommendedName>
        <fullName evidence="11">Cation-transporting P-type ATPase N-terminal domain-containing protein</fullName>
    </recommendedName>
</protein>
<dbReference type="InterPro" id="IPR006068">
    <property type="entry name" value="ATPase_P-typ_cation-transptr_C"/>
</dbReference>
<evidence type="ECO:0000256" key="9">
    <source>
        <dbReference type="ARBA" id="ARBA00023136"/>
    </source>
</evidence>
<feature type="transmembrane region" description="Helical" evidence="10">
    <location>
        <begin position="689"/>
        <end position="710"/>
    </location>
</feature>
<dbReference type="InterPro" id="IPR018303">
    <property type="entry name" value="ATPase_P-typ_P_site"/>
</dbReference>
<dbReference type="SFLD" id="SFLDF00027">
    <property type="entry name" value="p-type_atpase"/>
    <property type="match status" value="1"/>
</dbReference>
<dbReference type="GO" id="GO:0015662">
    <property type="term" value="F:P-type ion transporter activity"/>
    <property type="evidence" value="ECO:0007669"/>
    <property type="project" value="UniProtKB-ARBA"/>
</dbReference>
<dbReference type="PATRIC" id="fig|1550241.5.peg.127"/>
<evidence type="ECO:0000256" key="4">
    <source>
        <dbReference type="ARBA" id="ARBA00022723"/>
    </source>
</evidence>
<keyword evidence="5" id="KW-0547">Nucleotide-binding</keyword>
<evidence type="ECO:0000313" key="13">
    <source>
        <dbReference type="Proteomes" id="UP000067434"/>
    </source>
</evidence>
<evidence type="ECO:0000256" key="5">
    <source>
        <dbReference type="ARBA" id="ARBA00022741"/>
    </source>
</evidence>
<comment type="subcellular location">
    <subcellularLocation>
        <location evidence="1">Cell membrane</location>
        <topology evidence="1">Multi-pass membrane protein</topology>
    </subcellularLocation>
</comment>
<feature type="domain" description="Cation-transporting P-type ATPase N-terminal" evidence="11">
    <location>
        <begin position="6"/>
        <end position="79"/>
    </location>
</feature>
<keyword evidence="8 10" id="KW-1133">Transmembrane helix</keyword>
<gene>
    <name evidence="12" type="ORF">MA03_00625</name>
</gene>
<dbReference type="InterPro" id="IPR023299">
    <property type="entry name" value="ATPase_P-typ_cyto_dom_N"/>
</dbReference>
<dbReference type="InterPro" id="IPR001757">
    <property type="entry name" value="P_typ_ATPase"/>
</dbReference>
<name>A0A0F7FFZ4_9CREN</name>
<dbReference type="InterPro" id="IPR036412">
    <property type="entry name" value="HAD-like_sf"/>
</dbReference>
<dbReference type="GO" id="GO:0016887">
    <property type="term" value="F:ATP hydrolysis activity"/>
    <property type="evidence" value="ECO:0007669"/>
    <property type="project" value="InterPro"/>
</dbReference>
<dbReference type="GO" id="GO:0005524">
    <property type="term" value="F:ATP binding"/>
    <property type="evidence" value="ECO:0007669"/>
    <property type="project" value="UniProtKB-KW"/>
</dbReference>
<dbReference type="FunFam" id="3.40.50.1000:FF:000028">
    <property type="entry name" value="Calcium-transporting P-type ATPase, putative"/>
    <property type="match status" value="1"/>
</dbReference>
<evidence type="ECO:0000256" key="8">
    <source>
        <dbReference type="ARBA" id="ARBA00022989"/>
    </source>
</evidence>
<dbReference type="Gene3D" id="2.70.150.10">
    <property type="entry name" value="Calcium-transporting ATPase, cytoplasmic transduction domain A"/>
    <property type="match status" value="1"/>
</dbReference>
<accession>A0A0F7FFZ4</accession>
<dbReference type="Gene3D" id="3.40.50.1000">
    <property type="entry name" value="HAD superfamily/HAD-like"/>
    <property type="match status" value="1"/>
</dbReference>
<dbReference type="GO" id="GO:0098662">
    <property type="term" value="P:inorganic cation transmembrane transport"/>
    <property type="evidence" value="ECO:0007669"/>
    <property type="project" value="UniProtKB-ARBA"/>
</dbReference>
<organism evidence="12 13">
    <name type="scientific">Infirmifilum uzonense</name>
    <dbReference type="NCBI Taxonomy" id="1550241"/>
    <lineage>
        <taxon>Archaea</taxon>
        <taxon>Thermoproteota</taxon>
        <taxon>Thermoprotei</taxon>
        <taxon>Thermofilales</taxon>
        <taxon>Thermofilaceae</taxon>
        <taxon>Infirmifilum</taxon>
    </lineage>
</organism>
<evidence type="ECO:0000256" key="10">
    <source>
        <dbReference type="SAM" id="Phobius"/>
    </source>
</evidence>
<evidence type="ECO:0000259" key="11">
    <source>
        <dbReference type="SMART" id="SM00831"/>
    </source>
</evidence>
<dbReference type="GO" id="GO:0005886">
    <property type="term" value="C:plasma membrane"/>
    <property type="evidence" value="ECO:0007669"/>
    <property type="project" value="UniProtKB-SubCell"/>
</dbReference>
<evidence type="ECO:0000313" key="12">
    <source>
        <dbReference type="EMBL" id="AKG38093.1"/>
    </source>
</evidence>
<dbReference type="GO" id="GO:0019829">
    <property type="term" value="F:ATPase-coupled monoatomic cation transmembrane transporter activity"/>
    <property type="evidence" value="ECO:0007669"/>
    <property type="project" value="UniProtKB-ARBA"/>
</dbReference>
<evidence type="ECO:0000256" key="7">
    <source>
        <dbReference type="ARBA" id="ARBA00022967"/>
    </source>
</evidence>
<dbReference type="Gene3D" id="3.40.1110.10">
    <property type="entry name" value="Calcium-transporting ATPase, cytoplasmic domain N"/>
    <property type="match status" value="1"/>
</dbReference>
<feature type="transmembrane region" description="Helical" evidence="10">
    <location>
        <begin position="868"/>
        <end position="887"/>
    </location>
</feature>
<feature type="transmembrane region" description="Helical" evidence="10">
    <location>
        <begin position="83"/>
        <end position="99"/>
    </location>
</feature>
<keyword evidence="13" id="KW-1185">Reference proteome</keyword>
<keyword evidence="3 10" id="KW-0812">Transmembrane</keyword>
<dbReference type="PRINTS" id="PR00119">
    <property type="entry name" value="CATATPASE"/>
</dbReference>
<dbReference type="HOGENOM" id="CLU_002360_1_0_2"/>
<feature type="transmembrane region" description="Helical" evidence="10">
    <location>
        <begin position="273"/>
        <end position="302"/>
    </location>
</feature>
<dbReference type="SUPFAM" id="SSF81653">
    <property type="entry name" value="Calcium ATPase, transduction domain A"/>
    <property type="match status" value="1"/>
</dbReference>
<dbReference type="STRING" id="1550241.MA03_00625"/>
<dbReference type="RefSeq" id="WP_052883419.1">
    <property type="nucleotide sequence ID" value="NZ_CP009961.1"/>
</dbReference>
<dbReference type="InterPro" id="IPR059000">
    <property type="entry name" value="ATPase_P-type_domA"/>
</dbReference>
<dbReference type="PANTHER" id="PTHR42861">
    <property type="entry name" value="CALCIUM-TRANSPORTING ATPASE"/>
    <property type="match status" value="1"/>
</dbReference>
<keyword evidence="6" id="KW-0067">ATP-binding</keyword>
<keyword evidence="7" id="KW-1278">Translocase</keyword>
<keyword evidence="9 10" id="KW-0472">Membrane</keyword>
<dbReference type="KEGG" id="thf:MA03_00625"/>
<evidence type="ECO:0000256" key="6">
    <source>
        <dbReference type="ARBA" id="ARBA00022840"/>
    </source>
</evidence>
<sequence>MSSEKNWHSMPVEEVFKMLDTSPSGLSQEEARRRLEVYGYNRLEEEKKVSPLKLFIEQFKNPLTALLLFATILSLLIGETLDAVVIIVLVLAGALLGFYQEYRAERALEALKKMSSPQATVIRDGVIKVVSSEEVVPGDIIVLSAGDKIAADARLIETVDLRVDEAILTGESAPVDKETGILEVDTPLAERTNMVFAGTAVVYGKGKGVVVATGTNTELGKIAESLQEVKTEKTPLEKQLDMLGKVLLILMVIVATIVSLVGMFYWKMRLIDLILWAVSLAVAAVPEALPVIVTGSLAIGVYKMAKRKAIVRKLPAVETLGSTTYICSDKTGTMTKGEMTVVKAWIFDQEIEVTGTGYQPVGKLLSNKEPVNISENKALELLLLNAFNNNDAQLVQEDSKWTLRGDTTEGALKVFALKAGINQSLERIGEIPFSSERKRMSTLHPWREFNVMFVKGATEIILQLSSKIMLPSGKLFDINEDIRERIMKVNDDFARQGLRNIAFAVKFFPSEKNVIKEEDEGDLIFLGIAALIDPPRPEVYPALETCRRAGIKVAMITGDHKLTAVTVAKQLGLLDEGDVVITGTELEKLNDNDLENMVEKIRVFARVSPEHKLRIVRALKKKNHVVAMTGDGVNDAPALKAADVGIAMGITGSEVAKEAAAMVLADDNFATIVEAIKLGREIFENIRKYLIYLLSANIAELLTPLFATFLGLPIPFTATQLLWINLITDGAPAIALSLEPGEPDLLERKPRKPNSPIFTREEIIGFLVTTPLILTISLTLLFKNLIDLGIPEVEARTTLFTTMILTELLLAYLLRSLRRPIYELSPLRNKTLILVLILSFVIQLGMLSIPIVQAALNISKISIDDFEKALIVLALIFVTVETSKAIIRILEKRQYP</sequence>